<gene>
    <name evidence="1" type="ORF">LCGC14_1474680</name>
</gene>
<comment type="caution">
    <text evidence="1">The sequence shown here is derived from an EMBL/GenBank/DDBJ whole genome shotgun (WGS) entry which is preliminary data.</text>
</comment>
<accession>A0A0F9MD02</accession>
<protein>
    <submittedName>
        <fullName evidence="1">Uncharacterized protein</fullName>
    </submittedName>
</protein>
<dbReference type="EMBL" id="LAZR01010412">
    <property type="protein sequence ID" value="KKM67082.1"/>
    <property type="molecule type" value="Genomic_DNA"/>
</dbReference>
<reference evidence="1" key="1">
    <citation type="journal article" date="2015" name="Nature">
        <title>Complex archaea that bridge the gap between prokaryotes and eukaryotes.</title>
        <authorList>
            <person name="Spang A."/>
            <person name="Saw J.H."/>
            <person name="Jorgensen S.L."/>
            <person name="Zaremba-Niedzwiedzka K."/>
            <person name="Martijn J."/>
            <person name="Lind A.E."/>
            <person name="van Eijk R."/>
            <person name="Schleper C."/>
            <person name="Guy L."/>
            <person name="Ettema T.J."/>
        </authorList>
    </citation>
    <scope>NUCLEOTIDE SEQUENCE</scope>
</reference>
<dbReference type="AlphaFoldDB" id="A0A0F9MD02"/>
<organism evidence="1">
    <name type="scientific">marine sediment metagenome</name>
    <dbReference type="NCBI Taxonomy" id="412755"/>
    <lineage>
        <taxon>unclassified sequences</taxon>
        <taxon>metagenomes</taxon>
        <taxon>ecological metagenomes</taxon>
    </lineage>
</organism>
<proteinExistence type="predicted"/>
<evidence type="ECO:0000313" key="1">
    <source>
        <dbReference type="EMBL" id="KKM67082.1"/>
    </source>
</evidence>
<name>A0A0F9MD02_9ZZZZ</name>
<sequence>MNIKKMLMELLGKGPMTRDQLCEAFGYEKYPYQHFQPYMKGQTLIHYHRDVEQYHSRTTLYDNLIILEKQRKVEKFSKPNGKPGRPLIFWRLLEA</sequence>